<reference evidence="2" key="1">
    <citation type="journal article" date="2012" name="Nature">
        <title>The tomato genome sequence provides insights into fleshy fruit evolution.</title>
        <authorList>
            <consortium name="Tomato Genome Consortium"/>
        </authorList>
    </citation>
    <scope>NUCLEOTIDE SEQUENCE [LARGE SCALE GENOMIC DNA]</scope>
    <source>
        <strain evidence="2">cv. Heinz 1706</strain>
    </source>
</reference>
<feature type="region of interest" description="Disordered" evidence="1">
    <location>
        <begin position="105"/>
        <end position="125"/>
    </location>
</feature>
<dbReference type="Gramene" id="Solyc02g088120.3.1">
    <property type="protein sequence ID" value="Solyc02g088120.3.1"/>
    <property type="gene ID" value="Solyc02g088120.3"/>
</dbReference>
<sequence>MVQISGELAVVKDALIQVTSRLRANLFEREGAESAFVPVPPYLPMTTYSDTLKHESRDSRRHGHSYSAWYGGTTDLPRADGYGSYSGIQSSNIGYGAYEGYSLGRSGGSWSSRQDPASRRKSYGY</sequence>
<dbReference type="PaxDb" id="4081-Solyc02g088120.2.1"/>
<dbReference type="STRING" id="4081.A0A3Q7F912"/>
<dbReference type="InParanoid" id="A0A3Q7F912"/>
<dbReference type="Proteomes" id="UP000004994">
    <property type="component" value="Chromosome 2"/>
</dbReference>
<reference evidence="2" key="2">
    <citation type="submission" date="2019-01" db="UniProtKB">
        <authorList>
            <consortium name="EnsemblPlants"/>
        </authorList>
    </citation>
    <scope>IDENTIFICATION</scope>
    <source>
        <strain evidence="2">cv. Heinz 1706</strain>
    </source>
</reference>
<evidence type="ECO:0000313" key="3">
    <source>
        <dbReference type="Proteomes" id="UP000004994"/>
    </source>
</evidence>
<name>A0A3Q7F912_SOLLC</name>
<proteinExistence type="predicted"/>
<evidence type="ECO:0000313" key="2">
    <source>
        <dbReference type="EnsemblPlants" id="Solyc02g088120.3.1"/>
    </source>
</evidence>
<organism evidence="2">
    <name type="scientific">Solanum lycopersicum</name>
    <name type="common">Tomato</name>
    <name type="synonym">Lycopersicon esculentum</name>
    <dbReference type="NCBI Taxonomy" id="4081"/>
    <lineage>
        <taxon>Eukaryota</taxon>
        <taxon>Viridiplantae</taxon>
        <taxon>Streptophyta</taxon>
        <taxon>Embryophyta</taxon>
        <taxon>Tracheophyta</taxon>
        <taxon>Spermatophyta</taxon>
        <taxon>Magnoliopsida</taxon>
        <taxon>eudicotyledons</taxon>
        <taxon>Gunneridae</taxon>
        <taxon>Pentapetalae</taxon>
        <taxon>asterids</taxon>
        <taxon>lamiids</taxon>
        <taxon>Solanales</taxon>
        <taxon>Solanaceae</taxon>
        <taxon>Solanoideae</taxon>
        <taxon>Solaneae</taxon>
        <taxon>Solanum</taxon>
        <taxon>Solanum subgen. Lycopersicon</taxon>
    </lineage>
</organism>
<keyword evidence="3" id="KW-1185">Reference proteome</keyword>
<evidence type="ECO:0000256" key="1">
    <source>
        <dbReference type="SAM" id="MobiDB-lite"/>
    </source>
</evidence>
<dbReference type="EnsemblPlants" id="Solyc02g088120.3.1">
    <property type="protein sequence ID" value="Solyc02g088120.3.1"/>
    <property type="gene ID" value="Solyc02g088120.3"/>
</dbReference>
<accession>A0A3Q7F912</accession>
<feature type="region of interest" description="Disordered" evidence="1">
    <location>
        <begin position="53"/>
        <end position="73"/>
    </location>
</feature>
<dbReference type="AlphaFoldDB" id="A0A3Q7F912"/>
<protein>
    <submittedName>
        <fullName evidence="2">Uncharacterized protein</fullName>
    </submittedName>
</protein>